<feature type="transmembrane region" description="Helical" evidence="8">
    <location>
        <begin position="344"/>
        <end position="363"/>
    </location>
</feature>
<reference evidence="10 11" key="1">
    <citation type="submission" date="2018-07" db="EMBL/GenBank/DDBJ databases">
        <title>Genomic Encyclopedia of Type Strains, Phase IV (KMG-IV): sequencing the most valuable type-strain genomes for metagenomic binning, comparative biology and taxonomic classification.</title>
        <authorList>
            <person name="Goeker M."/>
        </authorList>
    </citation>
    <scope>NUCLEOTIDE SEQUENCE [LARGE SCALE GENOMIC DNA]</scope>
    <source>
        <strain evidence="10 11">DSM 103736</strain>
    </source>
</reference>
<feature type="transmembrane region" description="Helical" evidence="8">
    <location>
        <begin position="109"/>
        <end position="128"/>
    </location>
</feature>
<feature type="domain" description="Major facilitator superfamily (MFS) profile" evidence="9">
    <location>
        <begin position="16"/>
        <end position="397"/>
    </location>
</feature>
<evidence type="ECO:0000259" key="9">
    <source>
        <dbReference type="PROSITE" id="PS50850"/>
    </source>
</evidence>
<dbReference type="PROSITE" id="PS50850">
    <property type="entry name" value="MFS"/>
    <property type="match status" value="1"/>
</dbReference>
<keyword evidence="6 8" id="KW-1133">Transmembrane helix</keyword>
<evidence type="ECO:0000313" key="10">
    <source>
        <dbReference type="EMBL" id="RDK86780.1"/>
    </source>
</evidence>
<dbReference type="EMBL" id="QRAP01000010">
    <property type="protein sequence ID" value="RDK86780.1"/>
    <property type="molecule type" value="Genomic_DNA"/>
</dbReference>
<keyword evidence="11" id="KW-1185">Reference proteome</keyword>
<feature type="transmembrane region" description="Helical" evidence="8">
    <location>
        <begin position="257"/>
        <end position="279"/>
    </location>
</feature>
<feature type="transmembrane region" description="Helical" evidence="8">
    <location>
        <begin position="12"/>
        <end position="32"/>
    </location>
</feature>
<keyword evidence="5 8" id="KW-0812">Transmembrane</keyword>
<evidence type="ECO:0000256" key="6">
    <source>
        <dbReference type="ARBA" id="ARBA00022989"/>
    </source>
</evidence>
<dbReference type="PANTHER" id="PTHR43271:SF1">
    <property type="entry name" value="INNER MEMBRANE TRANSPORT PROTEIN YNFM"/>
    <property type="match status" value="1"/>
</dbReference>
<accession>A0A370QFG7</accession>
<keyword evidence="3" id="KW-0813">Transport</keyword>
<dbReference type="InterPro" id="IPR036259">
    <property type="entry name" value="MFS_trans_sf"/>
</dbReference>
<evidence type="ECO:0000256" key="7">
    <source>
        <dbReference type="ARBA" id="ARBA00023136"/>
    </source>
</evidence>
<comment type="similarity">
    <text evidence="2">Belongs to the major facilitator superfamily.</text>
</comment>
<keyword evidence="4" id="KW-1003">Cell membrane</keyword>
<evidence type="ECO:0000256" key="4">
    <source>
        <dbReference type="ARBA" id="ARBA00022475"/>
    </source>
</evidence>
<dbReference type="OrthoDB" id="63984at2"/>
<feature type="transmembrane region" description="Helical" evidence="8">
    <location>
        <begin position="135"/>
        <end position="158"/>
    </location>
</feature>
<protein>
    <submittedName>
        <fullName evidence="10">Putative MFS family arabinose efflux permease</fullName>
    </submittedName>
</protein>
<dbReference type="AlphaFoldDB" id="A0A370QFG7"/>
<dbReference type="PANTHER" id="PTHR43271">
    <property type="entry name" value="BLL2771 PROTEIN"/>
    <property type="match status" value="1"/>
</dbReference>
<comment type="subcellular location">
    <subcellularLocation>
        <location evidence="1">Cell membrane</location>
        <topology evidence="1">Multi-pass membrane protein</topology>
    </subcellularLocation>
</comment>
<dbReference type="Proteomes" id="UP000254848">
    <property type="component" value="Unassembled WGS sequence"/>
</dbReference>
<feature type="transmembrane region" description="Helical" evidence="8">
    <location>
        <begin position="170"/>
        <end position="190"/>
    </location>
</feature>
<dbReference type="InterPro" id="IPR011701">
    <property type="entry name" value="MFS"/>
</dbReference>
<evidence type="ECO:0000256" key="2">
    <source>
        <dbReference type="ARBA" id="ARBA00008335"/>
    </source>
</evidence>
<evidence type="ECO:0000313" key="11">
    <source>
        <dbReference type="Proteomes" id="UP000254848"/>
    </source>
</evidence>
<comment type="caution">
    <text evidence="10">The sequence shown here is derived from an EMBL/GenBank/DDBJ whole genome shotgun (WGS) entry which is preliminary data.</text>
</comment>
<gene>
    <name evidence="10" type="ORF">C8D90_11054</name>
</gene>
<feature type="transmembrane region" description="Helical" evidence="8">
    <location>
        <begin position="369"/>
        <end position="388"/>
    </location>
</feature>
<feature type="transmembrane region" description="Helical" evidence="8">
    <location>
        <begin position="286"/>
        <end position="304"/>
    </location>
</feature>
<dbReference type="CDD" id="cd17324">
    <property type="entry name" value="MFS_NepI_like"/>
    <property type="match status" value="1"/>
</dbReference>
<dbReference type="Gene3D" id="1.20.1250.20">
    <property type="entry name" value="MFS general substrate transporter like domains"/>
    <property type="match status" value="1"/>
</dbReference>
<feature type="transmembrane region" description="Helical" evidence="8">
    <location>
        <begin position="222"/>
        <end position="245"/>
    </location>
</feature>
<dbReference type="GO" id="GO:0005886">
    <property type="term" value="C:plasma membrane"/>
    <property type="evidence" value="ECO:0007669"/>
    <property type="project" value="UniProtKB-SubCell"/>
</dbReference>
<organism evidence="10 11">
    <name type="scientific">Enterobacillus tribolii</name>
    <dbReference type="NCBI Taxonomy" id="1487935"/>
    <lineage>
        <taxon>Bacteria</taxon>
        <taxon>Pseudomonadati</taxon>
        <taxon>Pseudomonadota</taxon>
        <taxon>Gammaproteobacteria</taxon>
        <taxon>Enterobacterales</taxon>
        <taxon>Hafniaceae</taxon>
        <taxon>Enterobacillus</taxon>
    </lineage>
</organism>
<evidence type="ECO:0000256" key="8">
    <source>
        <dbReference type="SAM" id="Phobius"/>
    </source>
</evidence>
<feature type="transmembrane region" description="Helical" evidence="8">
    <location>
        <begin position="52"/>
        <end position="71"/>
    </location>
</feature>
<feature type="transmembrane region" description="Helical" evidence="8">
    <location>
        <begin position="310"/>
        <end position="332"/>
    </location>
</feature>
<feature type="transmembrane region" description="Helical" evidence="8">
    <location>
        <begin position="83"/>
        <end position="103"/>
    </location>
</feature>
<dbReference type="InterPro" id="IPR020846">
    <property type="entry name" value="MFS_dom"/>
</dbReference>
<name>A0A370QFG7_9GAMM</name>
<proteinExistence type="inferred from homology"/>
<dbReference type="GO" id="GO:0022857">
    <property type="term" value="F:transmembrane transporter activity"/>
    <property type="evidence" value="ECO:0007669"/>
    <property type="project" value="InterPro"/>
</dbReference>
<dbReference type="SUPFAM" id="SSF103473">
    <property type="entry name" value="MFS general substrate transporter"/>
    <property type="match status" value="1"/>
</dbReference>
<sequence length="408" mass="43890">MKPAPDNAKLRNYLPILLTLPLAGLAELASLYSIQALLPKLAEVYHIPLNQVGLILSAEVGCLALAMLFTGSLSDRYGRKQTIVVSLLLGGILTLLCATVSVWPQLVLYRALLGLAVSGITAAVTVYICEEVSPVLAGVITGYFIFGNSLGSMSGRVIATLMMEHVSLDLIFILFGGLLIFMAAYVFYFLPASKNFVPSATLNLTQMFKGGIEHFKNKKISLAYVIGFILFGSFTSIFNFIAFYLHREPFNLPFSQIGLIPISFALTFFSAPTAARCAVRFGAMNMLSMLLLAMIAGAAISIIASTVPVFIFGVILLSVAFFTSHSVILSWVSSNAPHAKGQATAFYLFCYYAGGAVLGYFNGFVFAKAGWYGMALSVMTGLAVGLLLSRVLQAQLHKQGTLAMVKEV</sequence>
<evidence type="ECO:0000256" key="3">
    <source>
        <dbReference type="ARBA" id="ARBA00022448"/>
    </source>
</evidence>
<evidence type="ECO:0000256" key="5">
    <source>
        <dbReference type="ARBA" id="ARBA00022692"/>
    </source>
</evidence>
<dbReference type="Pfam" id="PF07690">
    <property type="entry name" value="MFS_1"/>
    <property type="match status" value="1"/>
</dbReference>
<evidence type="ECO:0000256" key="1">
    <source>
        <dbReference type="ARBA" id="ARBA00004651"/>
    </source>
</evidence>
<keyword evidence="7 8" id="KW-0472">Membrane</keyword>
<dbReference type="RefSeq" id="WP_115459922.1">
    <property type="nucleotide sequence ID" value="NZ_QRAP01000010.1"/>
</dbReference>